<dbReference type="Proteomes" id="UP000677082">
    <property type="component" value="Unassembled WGS sequence"/>
</dbReference>
<dbReference type="EMBL" id="BOQN01000062">
    <property type="protein sequence ID" value="GIM93006.1"/>
    <property type="molecule type" value="Genomic_DNA"/>
</dbReference>
<evidence type="ECO:0000313" key="1">
    <source>
        <dbReference type="EMBL" id="GIM93006.1"/>
    </source>
</evidence>
<gene>
    <name evidence="1" type="ORF">Ato02nite_047990</name>
</gene>
<protein>
    <submittedName>
        <fullName evidence="1">Uncharacterized protein</fullName>
    </submittedName>
</protein>
<accession>A0A919W8B6</accession>
<organism evidence="1 2">
    <name type="scientific">Paractinoplanes toevensis</name>
    <dbReference type="NCBI Taxonomy" id="571911"/>
    <lineage>
        <taxon>Bacteria</taxon>
        <taxon>Bacillati</taxon>
        <taxon>Actinomycetota</taxon>
        <taxon>Actinomycetes</taxon>
        <taxon>Micromonosporales</taxon>
        <taxon>Micromonosporaceae</taxon>
        <taxon>Paractinoplanes</taxon>
    </lineage>
</organism>
<name>A0A919W8B6_9ACTN</name>
<sequence length="53" mass="5555">MTSDTVLDSYNGPGYRVVANAAHLTELDGVFRASFAAQPSAETRIGVETAVPT</sequence>
<comment type="caution">
    <text evidence="1">The sequence shown here is derived from an EMBL/GenBank/DDBJ whole genome shotgun (WGS) entry which is preliminary data.</text>
</comment>
<reference evidence="1 2" key="1">
    <citation type="submission" date="2021-03" db="EMBL/GenBank/DDBJ databases">
        <title>Whole genome shotgun sequence of Actinoplanes toevensis NBRC 105298.</title>
        <authorList>
            <person name="Komaki H."/>
            <person name="Tamura T."/>
        </authorList>
    </citation>
    <scope>NUCLEOTIDE SEQUENCE [LARGE SCALE GENOMIC DNA]</scope>
    <source>
        <strain evidence="1 2">NBRC 105298</strain>
    </source>
</reference>
<dbReference type="AlphaFoldDB" id="A0A919W8B6"/>
<keyword evidence="2" id="KW-1185">Reference proteome</keyword>
<evidence type="ECO:0000313" key="2">
    <source>
        <dbReference type="Proteomes" id="UP000677082"/>
    </source>
</evidence>
<proteinExistence type="predicted"/>